<feature type="compositionally biased region" description="Polar residues" evidence="5">
    <location>
        <begin position="133"/>
        <end position="150"/>
    </location>
</feature>
<dbReference type="GO" id="GO:0046983">
    <property type="term" value="F:protein dimerization activity"/>
    <property type="evidence" value="ECO:0007669"/>
    <property type="project" value="InterPro"/>
</dbReference>
<dbReference type="PANTHER" id="PTHR10328:SF10">
    <property type="entry name" value="MAX-LIKE PROTEIN 1"/>
    <property type="match status" value="1"/>
</dbReference>
<proteinExistence type="inferred from homology"/>
<reference evidence="8" key="1">
    <citation type="submission" date="2016-04" db="UniProtKB">
        <authorList>
            <consortium name="WormBaseParasite"/>
        </authorList>
    </citation>
    <scope>IDENTIFICATION</scope>
</reference>
<evidence type="ECO:0000256" key="5">
    <source>
        <dbReference type="SAM" id="MobiDB-lite"/>
    </source>
</evidence>
<feature type="domain" description="BHLH" evidence="6">
    <location>
        <begin position="26"/>
        <end position="77"/>
    </location>
</feature>
<feature type="region of interest" description="Disordered" evidence="5">
    <location>
        <begin position="112"/>
        <end position="168"/>
    </location>
</feature>
<evidence type="ECO:0000313" key="7">
    <source>
        <dbReference type="Proteomes" id="UP000050640"/>
    </source>
</evidence>
<dbReference type="Pfam" id="PF00010">
    <property type="entry name" value="HLH"/>
    <property type="match status" value="1"/>
</dbReference>
<accession>A0A158Q7M4</accession>
<keyword evidence="7" id="KW-1185">Reference proteome</keyword>
<evidence type="ECO:0000313" key="8">
    <source>
        <dbReference type="WBParaSite" id="EEL_0000498301-mRNA-1"/>
    </source>
</evidence>
<dbReference type="AlphaFoldDB" id="A0A158Q7M4"/>
<feature type="compositionally biased region" description="Basic and acidic residues" evidence="5">
    <location>
        <begin position="121"/>
        <end position="130"/>
    </location>
</feature>
<sequence length="168" mass="18728">MSDADFSEGEDDTAVSSAHASDSKRHARAQHNALERRRRNNIKDMYGALKDAVPGMRNERASRAVVLKKSVELIKMKKAALEKTLALNRKLEEENAILEREIEQIKRAAGKQITETVSADANRKTNKDMLESEATSGSDFSRLSVHLNSPNRKRPAPSDDQNTTPENT</sequence>
<evidence type="ECO:0000259" key="6">
    <source>
        <dbReference type="PROSITE" id="PS50888"/>
    </source>
</evidence>
<organism evidence="7 8">
    <name type="scientific">Elaeophora elaphi</name>
    <dbReference type="NCBI Taxonomy" id="1147741"/>
    <lineage>
        <taxon>Eukaryota</taxon>
        <taxon>Metazoa</taxon>
        <taxon>Ecdysozoa</taxon>
        <taxon>Nematoda</taxon>
        <taxon>Chromadorea</taxon>
        <taxon>Rhabditida</taxon>
        <taxon>Spirurina</taxon>
        <taxon>Spiruromorpha</taxon>
        <taxon>Filarioidea</taxon>
        <taxon>Onchocercidae</taxon>
        <taxon>Elaeophora</taxon>
    </lineage>
</organism>
<protein>
    <submittedName>
        <fullName evidence="8">BHLH domain-containing protein</fullName>
    </submittedName>
</protein>
<dbReference type="SUPFAM" id="SSF47459">
    <property type="entry name" value="HLH, helix-loop-helix DNA-binding domain"/>
    <property type="match status" value="1"/>
</dbReference>
<evidence type="ECO:0000256" key="2">
    <source>
        <dbReference type="ARBA" id="ARBA00023125"/>
    </source>
</evidence>
<dbReference type="InterPro" id="IPR011598">
    <property type="entry name" value="bHLH_dom"/>
</dbReference>
<dbReference type="Proteomes" id="UP000050640">
    <property type="component" value="Unplaced"/>
</dbReference>
<dbReference type="SMART" id="SM00353">
    <property type="entry name" value="HLH"/>
    <property type="match status" value="1"/>
</dbReference>
<dbReference type="GO" id="GO:0003677">
    <property type="term" value="F:DNA binding"/>
    <property type="evidence" value="ECO:0007669"/>
    <property type="project" value="UniProtKB-KW"/>
</dbReference>
<evidence type="ECO:0000256" key="3">
    <source>
        <dbReference type="ARBA" id="ARBA00023242"/>
    </source>
</evidence>
<evidence type="ECO:0000256" key="4">
    <source>
        <dbReference type="SAM" id="Coils"/>
    </source>
</evidence>
<feature type="region of interest" description="Disordered" evidence="5">
    <location>
        <begin position="1"/>
        <end position="42"/>
    </location>
</feature>
<dbReference type="PANTHER" id="PTHR10328">
    <property type="entry name" value="PROTEIN MAX MYC-ASSOCIATED FACTOR X"/>
    <property type="match status" value="1"/>
</dbReference>
<dbReference type="WBParaSite" id="EEL_0000498301-mRNA-1">
    <property type="protein sequence ID" value="EEL_0000498301-mRNA-1"/>
    <property type="gene ID" value="EEL_0000498301"/>
</dbReference>
<dbReference type="PROSITE" id="PS50888">
    <property type="entry name" value="BHLH"/>
    <property type="match status" value="1"/>
</dbReference>
<comment type="similarity">
    <text evidence="1">Belongs to the MAX family.</text>
</comment>
<feature type="compositionally biased region" description="Acidic residues" evidence="5">
    <location>
        <begin position="1"/>
        <end position="13"/>
    </location>
</feature>
<name>A0A158Q7M4_9BILA</name>
<feature type="compositionally biased region" description="Polar residues" evidence="5">
    <location>
        <begin position="159"/>
        <end position="168"/>
    </location>
</feature>
<keyword evidence="4" id="KW-0175">Coiled coil</keyword>
<dbReference type="InterPro" id="IPR036638">
    <property type="entry name" value="HLH_DNA-bd_sf"/>
</dbReference>
<dbReference type="FunFam" id="4.10.280.10:FF:000019">
    <property type="entry name" value="Myc proto-oncogene protein"/>
    <property type="match status" value="1"/>
</dbReference>
<dbReference type="GO" id="GO:0003700">
    <property type="term" value="F:DNA-binding transcription factor activity"/>
    <property type="evidence" value="ECO:0007669"/>
    <property type="project" value="TreeGrafter"/>
</dbReference>
<keyword evidence="3" id="KW-0539">Nucleus</keyword>
<evidence type="ECO:0000256" key="1">
    <source>
        <dbReference type="ARBA" id="ARBA00007628"/>
    </source>
</evidence>
<keyword evidence="2" id="KW-0238">DNA-binding</keyword>
<dbReference type="STRING" id="1147741.A0A158Q7M4"/>
<dbReference type="GO" id="GO:0045944">
    <property type="term" value="P:positive regulation of transcription by RNA polymerase II"/>
    <property type="evidence" value="ECO:0007669"/>
    <property type="project" value="TreeGrafter"/>
</dbReference>
<dbReference type="GO" id="GO:0090575">
    <property type="term" value="C:RNA polymerase II transcription regulator complex"/>
    <property type="evidence" value="ECO:0007669"/>
    <property type="project" value="TreeGrafter"/>
</dbReference>
<feature type="coiled-coil region" evidence="4">
    <location>
        <begin position="74"/>
        <end position="111"/>
    </location>
</feature>
<dbReference type="Gene3D" id="4.10.280.10">
    <property type="entry name" value="Helix-loop-helix DNA-binding domain"/>
    <property type="match status" value="1"/>
</dbReference>